<reference evidence="2" key="1">
    <citation type="submission" date="2023-03" db="EMBL/GenBank/DDBJ databases">
        <title>Massive genome expansion in bonnet fungi (Mycena s.s.) driven by repeated elements and novel gene families across ecological guilds.</title>
        <authorList>
            <consortium name="Lawrence Berkeley National Laboratory"/>
            <person name="Harder C.B."/>
            <person name="Miyauchi S."/>
            <person name="Viragh M."/>
            <person name="Kuo A."/>
            <person name="Thoen E."/>
            <person name="Andreopoulos B."/>
            <person name="Lu D."/>
            <person name="Skrede I."/>
            <person name="Drula E."/>
            <person name="Henrissat B."/>
            <person name="Morin E."/>
            <person name="Kohler A."/>
            <person name="Barry K."/>
            <person name="LaButti K."/>
            <person name="Morin E."/>
            <person name="Salamov A."/>
            <person name="Lipzen A."/>
            <person name="Mereny Z."/>
            <person name="Hegedus B."/>
            <person name="Baldrian P."/>
            <person name="Stursova M."/>
            <person name="Weitz H."/>
            <person name="Taylor A."/>
            <person name="Grigoriev I.V."/>
            <person name="Nagy L.G."/>
            <person name="Martin F."/>
            <person name="Kauserud H."/>
        </authorList>
    </citation>
    <scope>NUCLEOTIDE SEQUENCE</scope>
    <source>
        <strain evidence="2">CBHHK200</strain>
    </source>
</reference>
<feature type="compositionally biased region" description="Low complexity" evidence="1">
    <location>
        <begin position="1"/>
        <end position="22"/>
    </location>
</feature>
<comment type="caution">
    <text evidence="2">The sequence shown here is derived from an EMBL/GenBank/DDBJ whole genome shotgun (WGS) entry which is preliminary data.</text>
</comment>
<gene>
    <name evidence="2" type="ORF">C8F04DRAFT_1189300</name>
</gene>
<evidence type="ECO:0000313" key="2">
    <source>
        <dbReference type="EMBL" id="KAJ7027743.1"/>
    </source>
</evidence>
<name>A0AAD6WUG5_9AGAR</name>
<feature type="region of interest" description="Disordered" evidence="1">
    <location>
        <begin position="1"/>
        <end position="23"/>
    </location>
</feature>
<sequence>MSTQTSNNTTSPATTSTSARRQPAPFRFNGAREAFLRLRLDDFFSAVATGELRQFWSALFTDYWFHFPWRLPITEDPHCAMLLDRPGDHLSHEDIDKKTATLLITQQASHPVPMRIRAWFFHKHWWKDYHRQRAAREVRPIIVDQPTGDQGRIYTFIPTRAAPLVGTIQNDGRLLMKYDASGPSITPVRPITHARLPGLQSRAAQDAEVRRRTAPSSDEQLLARLKMSPVERRRLELQAQLRSAFGPLSREQHRRKLKLAIGQKQNQEKENVPPSARQ</sequence>
<keyword evidence="3" id="KW-1185">Reference proteome</keyword>
<dbReference type="EMBL" id="JARJCM010000120">
    <property type="protein sequence ID" value="KAJ7027743.1"/>
    <property type="molecule type" value="Genomic_DNA"/>
</dbReference>
<accession>A0AAD6WUG5</accession>
<evidence type="ECO:0000313" key="3">
    <source>
        <dbReference type="Proteomes" id="UP001218188"/>
    </source>
</evidence>
<protein>
    <submittedName>
        <fullName evidence="2">Uncharacterized protein</fullName>
    </submittedName>
</protein>
<dbReference type="AlphaFoldDB" id="A0AAD6WUG5"/>
<evidence type="ECO:0000256" key="1">
    <source>
        <dbReference type="SAM" id="MobiDB-lite"/>
    </source>
</evidence>
<proteinExistence type="predicted"/>
<organism evidence="2 3">
    <name type="scientific">Mycena alexandri</name>
    <dbReference type="NCBI Taxonomy" id="1745969"/>
    <lineage>
        <taxon>Eukaryota</taxon>
        <taxon>Fungi</taxon>
        <taxon>Dikarya</taxon>
        <taxon>Basidiomycota</taxon>
        <taxon>Agaricomycotina</taxon>
        <taxon>Agaricomycetes</taxon>
        <taxon>Agaricomycetidae</taxon>
        <taxon>Agaricales</taxon>
        <taxon>Marasmiineae</taxon>
        <taxon>Mycenaceae</taxon>
        <taxon>Mycena</taxon>
    </lineage>
</organism>
<dbReference type="Proteomes" id="UP001218188">
    <property type="component" value="Unassembled WGS sequence"/>
</dbReference>